<dbReference type="EMBL" id="MPOG01000001">
    <property type="protein sequence ID" value="OOH97715.1"/>
    <property type="molecule type" value="Genomic_DNA"/>
</dbReference>
<dbReference type="AlphaFoldDB" id="A0A1V3U3W0"/>
<feature type="signal peptide" evidence="1">
    <location>
        <begin position="1"/>
        <end position="18"/>
    </location>
</feature>
<gene>
    <name evidence="3" type="ORF">BMF97_00125</name>
</gene>
<feature type="chain" id="PRO_5010695877" description="VIT domain-containing protein" evidence="1">
    <location>
        <begin position="19"/>
        <end position="976"/>
    </location>
</feature>
<name>A0A1V3U3W0_ELIME</name>
<protein>
    <recommendedName>
        <fullName evidence="2">VIT domain-containing protein</fullName>
    </recommendedName>
</protein>
<dbReference type="Pfam" id="PF09906">
    <property type="entry name" value="DUF2135"/>
    <property type="match status" value="1"/>
</dbReference>
<keyword evidence="1" id="KW-0732">Signal</keyword>
<organism evidence="3 4">
    <name type="scientific">Elizabethkingia meningoseptica</name>
    <name type="common">Chryseobacterium meningosepticum</name>
    <dbReference type="NCBI Taxonomy" id="238"/>
    <lineage>
        <taxon>Bacteria</taxon>
        <taxon>Pseudomonadati</taxon>
        <taxon>Bacteroidota</taxon>
        <taxon>Flavobacteriia</taxon>
        <taxon>Flavobacteriales</taxon>
        <taxon>Weeksellaceae</taxon>
        <taxon>Elizabethkingia</taxon>
    </lineage>
</organism>
<dbReference type="RefSeq" id="WP_069215292.1">
    <property type="nucleotide sequence ID" value="NZ_CP016378.1"/>
</dbReference>
<dbReference type="PANTHER" id="PTHR45737:SF6">
    <property type="entry name" value="VON WILLEBRAND FACTOR A DOMAIN-CONTAINING PROTEIN 5A"/>
    <property type="match status" value="1"/>
</dbReference>
<dbReference type="eggNOG" id="COG4783">
    <property type="taxonomic scope" value="Bacteria"/>
</dbReference>
<dbReference type="PROSITE" id="PS51468">
    <property type="entry name" value="VIT"/>
    <property type="match status" value="1"/>
</dbReference>
<dbReference type="STRING" id="238.BBD35_03985"/>
<feature type="domain" description="VIT" evidence="2">
    <location>
        <begin position="24"/>
        <end position="152"/>
    </location>
</feature>
<dbReference type="InterPro" id="IPR011990">
    <property type="entry name" value="TPR-like_helical_dom_sf"/>
</dbReference>
<sequence length="976" mass="112001">MKKIIFFLLTLSSAFIWAQLPTIETPDIKGNLKETGDVFLQKLDVDAKIYGNISTTKVTMVFQNKSNRILEGRLTFPLPEGITVSGYALDINGQLRQAVPVEKEKAKEVFETIEKRRVDPGLIEKVEGNNFRTRIYPIPAKGSRTVQITYNMELEKYNNGLGYFYPFDYKKAIQDFSIKVQVFENLVTPKLTERPDGDFDFVKNGNVWTAQIHKMNFIPKENLKINIPLQENAQKTLMQKASEGNSYFMSFIDIAGQERVKPLPKKIAVVWDNSLTRSRMDHTKELQLLDEYFKKVKNVEVEVYFLSNTFDKGNQYSIKNADWRTLKKDLENVHYDGGTDFSMLKEVAADEILLFSDGISSFGDWKIIKKVPVYCIAATPKTDYAKLRYMALQSGGALINLNQKEVSGEVRKLLYQPLNFIGIKNNAAVSEVYPSMPVAVINGFSISGILNKKSTQLVLQFGYGKNVAFEKTIELNADKHITDEWEISKFWAQNKISELEIFEKQNKDEILDLGKQFGLVTHNTSLMVLEDINDYVRYKILPPQELRKQYDDIVNNKNRQTEEMRRDIMVSAEAKMKELKEWWSKDFTVKKKYPKPERKEVVITPTNALQGQVSGVQIAQGDNARLEEVVAYSVSPSSSNARLRRAEESKSAAVDKKLINDAFSQKGNIRTVEVKSDKEYMKLFAGKNANQIYSVYLQERNRYFDTPSFYLDVAQLLFKNGNKELGLKVLSAIADLDLENEELFKTLVYQLKQTGHFEKEYWIAKKILEWRPHDPQSYRDLALAAEDLGKYQEALDNLYKILTISYTNEIANRDLGIEETVLMEINELISLHKNQLDISRINPKLIADLPVNVRVVLNWNKDNTDIDLWVTDPNGERCMYNHKSTEIGGRLSNDFTRGFGPEQFLLKKAIKGKYKIETNFFGDSQVSVAGPTIIMAEVFINYATGRQERKIVVFHSDRKENSTENKEGTLIGEFEF</sequence>
<dbReference type="OrthoDB" id="266279at2"/>
<dbReference type="InterPro" id="IPR019220">
    <property type="entry name" value="DUF2135"/>
</dbReference>
<evidence type="ECO:0000256" key="1">
    <source>
        <dbReference type="SAM" id="SignalP"/>
    </source>
</evidence>
<dbReference type="Proteomes" id="UP000188947">
    <property type="component" value="Unassembled WGS sequence"/>
</dbReference>
<evidence type="ECO:0000313" key="3">
    <source>
        <dbReference type="EMBL" id="OOH97715.1"/>
    </source>
</evidence>
<dbReference type="PANTHER" id="PTHR45737">
    <property type="entry name" value="VON WILLEBRAND FACTOR A DOMAIN-CONTAINING PROTEIN 5A"/>
    <property type="match status" value="1"/>
</dbReference>
<dbReference type="SUPFAM" id="SSF48452">
    <property type="entry name" value="TPR-like"/>
    <property type="match status" value="1"/>
</dbReference>
<keyword evidence="4" id="KW-1185">Reference proteome</keyword>
<accession>A0A1V3U3W0</accession>
<comment type="caution">
    <text evidence="3">The sequence shown here is derived from an EMBL/GenBank/DDBJ whole genome shotgun (WGS) entry which is preliminary data.</text>
</comment>
<dbReference type="Pfam" id="PF08487">
    <property type="entry name" value="VIT"/>
    <property type="match status" value="1"/>
</dbReference>
<evidence type="ECO:0000259" key="2">
    <source>
        <dbReference type="PROSITE" id="PS51468"/>
    </source>
</evidence>
<dbReference type="eggNOG" id="COG4676">
    <property type="taxonomic scope" value="Bacteria"/>
</dbReference>
<proteinExistence type="predicted"/>
<dbReference type="Gene3D" id="1.25.40.10">
    <property type="entry name" value="Tetratricopeptide repeat domain"/>
    <property type="match status" value="1"/>
</dbReference>
<evidence type="ECO:0000313" key="4">
    <source>
        <dbReference type="Proteomes" id="UP000188947"/>
    </source>
</evidence>
<dbReference type="InterPro" id="IPR013694">
    <property type="entry name" value="VIT"/>
</dbReference>
<reference evidence="3 4" key="1">
    <citation type="submission" date="2016-11" db="EMBL/GenBank/DDBJ databases">
        <title>Genome sequence and comparative genomic analysis of clinical strain Elizabethkingia meningoseptica 61421 PRCM.</title>
        <authorList>
            <person name="Wang M."/>
            <person name="Hu S."/>
            <person name="Cao L."/>
            <person name="Jiang T."/>
            <person name="Zhou Y."/>
            <person name="Ming D."/>
        </authorList>
    </citation>
    <scope>NUCLEOTIDE SEQUENCE [LARGE SCALE GENOMIC DNA]</scope>
    <source>
        <strain evidence="3 4">61421 PRCM</strain>
    </source>
</reference>